<keyword evidence="3" id="KW-1185">Reference proteome</keyword>
<name>W6ZPV8_COCMI</name>
<evidence type="ECO:0000313" key="2">
    <source>
        <dbReference type="EMBL" id="EUC49519.1"/>
    </source>
</evidence>
<dbReference type="KEGG" id="bor:COCMIDRAFT_84509"/>
<evidence type="ECO:0000313" key="3">
    <source>
        <dbReference type="Proteomes" id="UP000054032"/>
    </source>
</evidence>
<sequence>MQNTPIPTTHTYHAHRHPSYLRALLNASPARVLPMRPTKKKSDTDVSLPSVPYPPPPVTSLSHLSLPFFPEKKVTSKHKQSNAKEKLHTYPSKKNKYKKKAYFNCTW</sequence>
<accession>W6ZPV8</accession>
<protein>
    <submittedName>
        <fullName evidence="2">Uncharacterized protein</fullName>
    </submittedName>
</protein>
<reference evidence="2 3" key="1">
    <citation type="journal article" date="2013" name="PLoS Genet.">
        <title>Comparative genome structure, secondary metabolite, and effector coding capacity across Cochliobolus pathogens.</title>
        <authorList>
            <person name="Condon B.J."/>
            <person name="Leng Y."/>
            <person name="Wu D."/>
            <person name="Bushley K.E."/>
            <person name="Ohm R.A."/>
            <person name="Otillar R."/>
            <person name="Martin J."/>
            <person name="Schackwitz W."/>
            <person name="Grimwood J."/>
            <person name="MohdZainudin N."/>
            <person name="Xue C."/>
            <person name="Wang R."/>
            <person name="Manning V.A."/>
            <person name="Dhillon B."/>
            <person name="Tu Z.J."/>
            <person name="Steffenson B.J."/>
            <person name="Salamov A."/>
            <person name="Sun H."/>
            <person name="Lowry S."/>
            <person name="LaButti K."/>
            <person name="Han J."/>
            <person name="Copeland A."/>
            <person name="Lindquist E."/>
            <person name="Barry K."/>
            <person name="Schmutz J."/>
            <person name="Baker S.E."/>
            <person name="Ciuffetti L.M."/>
            <person name="Grigoriev I.V."/>
            <person name="Zhong S."/>
            <person name="Turgeon B.G."/>
        </authorList>
    </citation>
    <scope>NUCLEOTIDE SEQUENCE [LARGE SCALE GENOMIC DNA]</scope>
    <source>
        <strain evidence="2 3">ATCC 44560</strain>
    </source>
</reference>
<proteinExistence type="predicted"/>
<dbReference type="EMBL" id="KI963931">
    <property type="protein sequence ID" value="EUC49519.1"/>
    <property type="molecule type" value="Genomic_DNA"/>
</dbReference>
<organism evidence="2 3">
    <name type="scientific">Bipolaris oryzae ATCC 44560</name>
    <dbReference type="NCBI Taxonomy" id="930090"/>
    <lineage>
        <taxon>Eukaryota</taxon>
        <taxon>Fungi</taxon>
        <taxon>Dikarya</taxon>
        <taxon>Ascomycota</taxon>
        <taxon>Pezizomycotina</taxon>
        <taxon>Dothideomycetes</taxon>
        <taxon>Pleosporomycetidae</taxon>
        <taxon>Pleosporales</taxon>
        <taxon>Pleosporineae</taxon>
        <taxon>Pleosporaceae</taxon>
        <taxon>Bipolaris</taxon>
    </lineage>
</organism>
<feature type="region of interest" description="Disordered" evidence="1">
    <location>
        <begin position="34"/>
        <end position="54"/>
    </location>
</feature>
<dbReference type="RefSeq" id="XP_007684029.1">
    <property type="nucleotide sequence ID" value="XM_007685839.1"/>
</dbReference>
<gene>
    <name evidence="2" type="ORF">COCMIDRAFT_84509</name>
</gene>
<evidence type="ECO:0000256" key="1">
    <source>
        <dbReference type="SAM" id="MobiDB-lite"/>
    </source>
</evidence>
<dbReference type="HOGENOM" id="CLU_2209551_0_0_1"/>
<dbReference type="GeneID" id="19126477"/>
<dbReference type="Proteomes" id="UP000054032">
    <property type="component" value="Unassembled WGS sequence"/>
</dbReference>
<dbReference type="AlphaFoldDB" id="W6ZPV8"/>